<evidence type="ECO:0000256" key="4">
    <source>
        <dbReference type="ARBA" id="ARBA00022989"/>
    </source>
</evidence>
<dbReference type="RefSeq" id="WP_025358784.1">
    <property type="nucleotide sequence ID" value="NZ_BAAABQ010000062.1"/>
</dbReference>
<sequence length="753" mass="81033">MTALRHRVRRILAEQKFRFAGIVVLVLLGSFYFTAATGVAGSLERTVDGFATANQQEDLTFTTDRPLADIAALGAGSGSTIEAQQRHDVTLPHGVLRALTAGNKVDVPTVLTGRGLRGQGEILLDPRFLQAQGLRVGGGIVLEGKPFTIVGTAAVPNYVYILKNFYDVLPTTGFGIGVVSAADMAAFSGAAANPTGTYGVRFRDRENIEAQTRNLRDRIRAGGYSISEWMSASDNPRISMAQGNIKSMQAMSFPVAVAFFLLSCVIVSVMVMRTVKSDSVVIGTLYALGYRRREMTRHYLAIPLLVAAVGAIAGMLLALLAVGPVVDSMLSAYNLPGIGTSFSPLNLAIAVLMPTVLIGAASLLVIRRILGKRVAELMKGDEQAAKVNALERALPLDRFRFATKFRIREQARSIPRLLFLILGVAAASMVMLFGLTFNNSMSVATEQGSLVRYQYPIEYNFTQIQNLQQRPLPQGAEPYHTIRVHPEGKDSLEFYLTGVEPNSVGLRLKDTSGAALPRGQVNITAPLASRLGIGVGDTVRLVSKLDGAAYTLRIDGIVQAYSEQFITMPIDDLNRMTGYPAGSYGTVLADHEMNFDKNQLAGVLDTRDPTAFDNLSAPTGLIVGSVTALAVLIAVVILFLVTSLIIDENRHSIALLKILGYRRKEIAKLILNSSTPAVILGFVLGVPLMIGFGDALFGVVADTINMVIPMVISPLHVVVTFVAIIAIYQVTKQLSSRKILRIPMSEALKAGAE</sequence>
<comment type="caution">
    <text evidence="8">The sequence shown here is derived from an EMBL/GenBank/DDBJ whole genome shotgun (WGS) entry which is preliminary data.</text>
</comment>
<dbReference type="PANTHER" id="PTHR30287:SF1">
    <property type="entry name" value="INNER MEMBRANE PROTEIN"/>
    <property type="match status" value="1"/>
</dbReference>
<feature type="domain" description="ABC3 transporter permease C-terminal" evidence="7">
    <location>
        <begin position="256"/>
        <end position="372"/>
    </location>
</feature>
<dbReference type="InterPro" id="IPR038766">
    <property type="entry name" value="Membrane_comp_ABC_pdt"/>
</dbReference>
<keyword evidence="9" id="KW-1185">Reference proteome</keyword>
<feature type="transmembrane region" description="Helical" evidence="6">
    <location>
        <begin position="299"/>
        <end position="325"/>
    </location>
</feature>
<evidence type="ECO:0000256" key="5">
    <source>
        <dbReference type="ARBA" id="ARBA00023136"/>
    </source>
</evidence>
<evidence type="ECO:0000259" key="7">
    <source>
        <dbReference type="Pfam" id="PF02687"/>
    </source>
</evidence>
<keyword evidence="2" id="KW-1003">Cell membrane</keyword>
<feature type="transmembrane region" description="Helical" evidence="6">
    <location>
        <begin position="621"/>
        <end position="646"/>
    </location>
</feature>
<evidence type="ECO:0000256" key="2">
    <source>
        <dbReference type="ARBA" id="ARBA00022475"/>
    </source>
</evidence>
<feature type="transmembrane region" description="Helical" evidence="6">
    <location>
        <begin position="251"/>
        <end position="272"/>
    </location>
</feature>
<feature type="transmembrane region" description="Helical" evidence="6">
    <location>
        <begin position="666"/>
        <end position="690"/>
    </location>
</feature>
<gene>
    <name evidence="8" type="ORF">BC739_000845</name>
</gene>
<comment type="subcellular location">
    <subcellularLocation>
        <location evidence="1">Cell membrane</location>
        <topology evidence="1">Multi-pass membrane protein</topology>
    </subcellularLocation>
</comment>
<feature type="transmembrane region" description="Helical" evidence="6">
    <location>
        <begin position="20"/>
        <end position="43"/>
    </location>
</feature>
<evidence type="ECO:0000256" key="6">
    <source>
        <dbReference type="SAM" id="Phobius"/>
    </source>
</evidence>
<feature type="transmembrane region" description="Helical" evidence="6">
    <location>
        <begin position="417"/>
        <end position="437"/>
    </location>
</feature>
<dbReference type="InterPro" id="IPR003838">
    <property type="entry name" value="ABC3_permease_C"/>
</dbReference>
<protein>
    <submittedName>
        <fullName evidence="8">ABC transport system permease protein</fullName>
    </submittedName>
</protein>
<dbReference type="EMBL" id="JACJID010000001">
    <property type="protein sequence ID" value="MBA8923648.1"/>
    <property type="molecule type" value="Genomic_DNA"/>
</dbReference>
<proteinExistence type="predicted"/>
<feature type="transmembrane region" description="Helical" evidence="6">
    <location>
        <begin position="710"/>
        <end position="731"/>
    </location>
</feature>
<feature type="transmembrane region" description="Helical" evidence="6">
    <location>
        <begin position="345"/>
        <end position="366"/>
    </location>
</feature>
<evidence type="ECO:0000313" key="8">
    <source>
        <dbReference type="EMBL" id="MBA8923648.1"/>
    </source>
</evidence>
<name>A0ABR6B9U9_9PSEU</name>
<evidence type="ECO:0000256" key="3">
    <source>
        <dbReference type="ARBA" id="ARBA00022692"/>
    </source>
</evidence>
<accession>A0ABR6B9U9</accession>
<reference evidence="8 9" key="1">
    <citation type="submission" date="2020-08" db="EMBL/GenBank/DDBJ databases">
        <title>Genomic Encyclopedia of Archaeal and Bacterial Type Strains, Phase II (KMG-II): from individual species to whole genera.</title>
        <authorList>
            <person name="Goeker M."/>
        </authorList>
    </citation>
    <scope>NUCLEOTIDE SEQUENCE [LARGE SCALE GENOMIC DNA]</scope>
    <source>
        <strain evidence="8 9">DSM 43850</strain>
    </source>
</reference>
<keyword evidence="3 6" id="KW-0812">Transmembrane</keyword>
<evidence type="ECO:0000313" key="9">
    <source>
        <dbReference type="Proteomes" id="UP000517916"/>
    </source>
</evidence>
<dbReference type="Pfam" id="PF02687">
    <property type="entry name" value="FtsX"/>
    <property type="match status" value="2"/>
</dbReference>
<organism evidence="8 9">
    <name type="scientific">Kutzneria viridogrisea</name>
    <dbReference type="NCBI Taxonomy" id="47990"/>
    <lineage>
        <taxon>Bacteria</taxon>
        <taxon>Bacillati</taxon>
        <taxon>Actinomycetota</taxon>
        <taxon>Actinomycetes</taxon>
        <taxon>Pseudonocardiales</taxon>
        <taxon>Pseudonocardiaceae</taxon>
        <taxon>Kutzneria</taxon>
    </lineage>
</organism>
<keyword evidence="5 6" id="KW-0472">Membrane</keyword>
<keyword evidence="4 6" id="KW-1133">Transmembrane helix</keyword>
<evidence type="ECO:0000256" key="1">
    <source>
        <dbReference type="ARBA" id="ARBA00004651"/>
    </source>
</evidence>
<dbReference type="PANTHER" id="PTHR30287">
    <property type="entry name" value="MEMBRANE COMPONENT OF PREDICTED ABC SUPERFAMILY METABOLITE UPTAKE TRANSPORTER"/>
    <property type="match status" value="1"/>
</dbReference>
<feature type="domain" description="ABC3 transporter permease C-terminal" evidence="7">
    <location>
        <begin position="626"/>
        <end position="743"/>
    </location>
</feature>
<dbReference type="Proteomes" id="UP000517916">
    <property type="component" value="Unassembled WGS sequence"/>
</dbReference>